<accession>B9XHV9</accession>
<protein>
    <submittedName>
        <fullName evidence="1">Uncharacterized protein</fullName>
    </submittedName>
</protein>
<name>B9XHV9_PEDPL</name>
<evidence type="ECO:0000313" key="2">
    <source>
        <dbReference type="Proteomes" id="UP000003688"/>
    </source>
</evidence>
<feature type="non-terminal residue" evidence="1">
    <location>
        <position position="102"/>
    </location>
</feature>
<comment type="caution">
    <text evidence="1">The sequence shown here is derived from an EMBL/GenBank/DDBJ whole genome shotgun (WGS) entry which is preliminary data.</text>
</comment>
<organism evidence="1 2">
    <name type="scientific">Pedosphaera parvula (strain Ellin514)</name>
    <dbReference type="NCBI Taxonomy" id="320771"/>
    <lineage>
        <taxon>Bacteria</taxon>
        <taxon>Pseudomonadati</taxon>
        <taxon>Verrucomicrobiota</taxon>
        <taxon>Pedosphaerae</taxon>
        <taxon>Pedosphaerales</taxon>
        <taxon>Pedosphaeraceae</taxon>
        <taxon>Pedosphaera</taxon>
    </lineage>
</organism>
<evidence type="ECO:0000313" key="1">
    <source>
        <dbReference type="EMBL" id="EEF60452.1"/>
    </source>
</evidence>
<keyword evidence="2" id="KW-1185">Reference proteome</keyword>
<dbReference type="STRING" id="320771.Cflav_PD3422"/>
<dbReference type="AlphaFoldDB" id="B9XHV9"/>
<proteinExistence type="predicted"/>
<gene>
    <name evidence="1" type="ORF">Cflav_PD3422</name>
</gene>
<dbReference type="Proteomes" id="UP000003688">
    <property type="component" value="Unassembled WGS sequence"/>
</dbReference>
<sequence length="102" mass="11672" precursor="true">MVVKHRRTLIVSLVVLVIAGTAVGTYWRRWSEPWYEGRSLRSWLEEGVSVRFDGDQEVAPSTKASEEAVRHMGTNAIPALLRMFRAEDSRLTQKLIALQNEF</sequence>
<dbReference type="EMBL" id="ABOX02000016">
    <property type="protein sequence ID" value="EEF60452.1"/>
    <property type="molecule type" value="Genomic_DNA"/>
</dbReference>
<reference evidence="1 2" key="1">
    <citation type="journal article" date="2011" name="J. Bacteriol.">
        <title>Genome sequence of 'Pedosphaera parvula' Ellin514, an aerobic Verrucomicrobial isolate from pasture soil.</title>
        <authorList>
            <person name="Kant R."/>
            <person name="van Passel M.W."/>
            <person name="Sangwan P."/>
            <person name="Palva A."/>
            <person name="Lucas S."/>
            <person name="Copeland A."/>
            <person name="Lapidus A."/>
            <person name="Glavina Del Rio T."/>
            <person name="Dalin E."/>
            <person name="Tice H."/>
            <person name="Bruce D."/>
            <person name="Goodwin L."/>
            <person name="Pitluck S."/>
            <person name="Chertkov O."/>
            <person name="Larimer F.W."/>
            <person name="Land M.L."/>
            <person name="Hauser L."/>
            <person name="Brettin T.S."/>
            <person name="Detter J.C."/>
            <person name="Han S."/>
            <person name="de Vos W.M."/>
            <person name="Janssen P.H."/>
            <person name="Smidt H."/>
        </authorList>
    </citation>
    <scope>NUCLEOTIDE SEQUENCE [LARGE SCALE GENOMIC DNA]</scope>
    <source>
        <strain evidence="1 2">Ellin514</strain>
    </source>
</reference>